<keyword evidence="10" id="KW-0325">Glycoprotein</keyword>
<keyword evidence="8 11" id="KW-1133">Transmembrane helix</keyword>
<keyword evidence="2" id="KW-0418">Kinase</keyword>
<keyword evidence="2" id="KW-0723">Serine/threonine-protein kinase</keyword>
<evidence type="ECO:0000313" key="15">
    <source>
        <dbReference type="Proteomes" id="UP000813462"/>
    </source>
</evidence>
<evidence type="ECO:0000313" key="14">
    <source>
        <dbReference type="EMBL" id="KAH7537252.1"/>
    </source>
</evidence>
<dbReference type="EMBL" id="JAEACU010000003">
    <property type="protein sequence ID" value="KAH7537252.1"/>
    <property type="molecule type" value="Genomic_DNA"/>
</dbReference>
<dbReference type="Proteomes" id="UP000813462">
    <property type="component" value="Unassembled WGS sequence"/>
</dbReference>
<comment type="caution">
    <text evidence="14">The sequence shown here is derived from an EMBL/GenBank/DDBJ whole genome shotgun (WGS) entry which is preliminary data.</text>
</comment>
<keyword evidence="4 11" id="KW-0812">Transmembrane</keyword>
<keyword evidence="7" id="KW-0067">ATP-binding</keyword>
<feature type="chain" id="PRO_5036695686" description="Malectin-like domain-containing protein" evidence="12">
    <location>
        <begin position="25"/>
        <end position="619"/>
    </location>
</feature>
<gene>
    <name evidence="14" type="ORF">FEM48_Zijuj03G0073200</name>
</gene>
<dbReference type="FunFam" id="2.60.120.430:FF:000001">
    <property type="entry name" value="Receptor-like protein kinase FERONIA"/>
    <property type="match status" value="1"/>
</dbReference>
<evidence type="ECO:0000256" key="10">
    <source>
        <dbReference type="ARBA" id="ARBA00023180"/>
    </source>
</evidence>
<organism evidence="14 15">
    <name type="scientific">Ziziphus jujuba var. spinosa</name>
    <dbReference type="NCBI Taxonomy" id="714518"/>
    <lineage>
        <taxon>Eukaryota</taxon>
        <taxon>Viridiplantae</taxon>
        <taxon>Streptophyta</taxon>
        <taxon>Embryophyta</taxon>
        <taxon>Tracheophyta</taxon>
        <taxon>Spermatophyta</taxon>
        <taxon>Magnoliopsida</taxon>
        <taxon>eudicotyledons</taxon>
        <taxon>Gunneridae</taxon>
        <taxon>Pentapetalae</taxon>
        <taxon>rosids</taxon>
        <taxon>fabids</taxon>
        <taxon>Rosales</taxon>
        <taxon>Rhamnaceae</taxon>
        <taxon>Paliureae</taxon>
        <taxon>Ziziphus</taxon>
    </lineage>
</organism>
<evidence type="ECO:0000256" key="2">
    <source>
        <dbReference type="ARBA" id="ARBA00022527"/>
    </source>
</evidence>
<dbReference type="Gene3D" id="2.60.120.430">
    <property type="entry name" value="Galactose-binding lectin"/>
    <property type="match status" value="2"/>
</dbReference>
<evidence type="ECO:0000256" key="11">
    <source>
        <dbReference type="SAM" id="Phobius"/>
    </source>
</evidence>
<keyword evidence="5 12" id="KW-0732">Signal</keyword>
<evidence type="ECO:0000256" key="12">
    <source>
        <dbReference type="SAM" id="SignalP"/>
    </source>
</evidence>
<dbReference type="Gene3D" id="1.10.510.10">
    <property type="entry name" value="Transferase(Phosphotransferase) domain 1"/>
    <property type="match status" value="1"/>
</dbReference>
<evidence type="ECO:0000256" key="9">
    <source>
        <dbReference type="ARBA" id="ARBA00023136"/>
    </source>
</evidence>
<evidence type="ECO:0000256" key="4">
    <source>
        <dbReference type="ARBA" id="ARBA00022692"/>
    </source>
</evidence>
<name>A0A978VNX7_ZIZJJ</name>
<proteinExistence type="predicted"/>
<dbReference type="PANTHER" id="PTHR34590">
    <property type="entry name" value="OS03G0124300 PROTEIN-RELATED"/>
    <property type="match status" value="1"/>
</dbReference>
<dbReference type="Pfam" id="PF12819">
    <property type="entry name" value="Malectin_like"/>
    <property type="match status" value="1"/>
</dbReference>
<dbReference type="GO" id="GO:0004714">
    <property type="term" value="F:transmembrane receptor protein tyrosine kinase activity"/>
    <property type="evidence" value="ECO:0007669"/>
    <property type="project" value="InterPro"/>
</dbReference>
<feature type="signal peptide" evidence="12">
    <location>
        <begin position="1"/>
        <end position="24"/>
    </location>
</feature>
<evidence type="ECO:0000256" key="5">
    <source>
        <dbReference type="ARBA" id="ARBA00022729"/>
    </source>
</evidence>
<evidence type="ECO:0000259" key="13">
    <source>
        <dbReference type="Pfam" id="PF12819"/>
    </source>
</evidence>
<comment type="subcellular location">
    <subcellularLocation>
        <location evidence="1">Membrane</location>
        <topology evidence="1">Single-pass type I membrane protein</topology>
    </subcellularLocation>
</comment>
<evidence type="ECO:0000256" key="3">
    <source>
        <dbReference type="ARBA" id="ARBA00022679"/>
    </source>
</evidence>
<sequence>MGNSVWIYRICVLYAFCAPSIVFASFTSQDSFFIDCGGNKVLELDDGRVFKPDSGNSIVGLSPNSLIVISDPQMTISDDDSAFYNSARVFKEKSAYTISTKQIGRHLLRLHFYPFENPHYDLKSAVFSVLANGVTLMYRFSFSNSRRLTPFFKEYAVDLSGTSSKRLSLALSPSNGSIAFINGIEVVSLPNKQFPSTAMPVPLGPEVEIPPHLALETAYRVNMGGPLLTPKNDPLWRTWEPDIPFLLNPASARNVSENPSLIKYPDGVSVEIAPNWVYSTAQEMADANVSDQRFNISWEFAVEHGFTYLIRMHFCDIVSIALDRLVFNVYINRQSALDFFDLSSKTMELSAAYFVDIVANLSTGSDRILVQVGPPASRNLPSNAILNGLEFFKMSNPHESLDGNLPAAGIDSKMPDKKNWLVIAISSASAGFALFMLISVALFLYLRKTCPKKPKHQCLSWIPVPTTQVRNLDSKVSIGSSTSTAHSLGLNRVNIAEWSMNWQKKRKLEKIIDPHLIGSINLESLRKFGETAEKCLAEHGSERPTMGDVLWNLEYAFQLQEASIQTLSAENSANYIPDIPEWLPQIESTNGDGANTTSDREFDTASSMVFSQLMNPKGR</sequence>
<feature type="domain" description="Malectin-like" evidence="13">
    <location>
        <begin position="34"/>
        <end position="394"/>
    </location>
</feature>
<evidence type="ECO:0000256" key="8">
    <source>
        <dbReference type="ARBA" id="ARBA00022989"/>
    </source>
</evidence>
<dbReference type="GO" id="GO:0005524">
    <property type="term" value="F:ATP binding"/>
    <property type="evidence" value="ECO:0007669"/>
    <property type="project" value="UniProtKB-KW"/>
</dbReference>
<protein>
    <recommendedName>
        <fullName evidence="13">Malectin-like domain-containing protein</fullName>
    </recommendedName>
</protein>
<dbReference type="GO" id="GO:0004674">
    <property type="term" value="F:protein serine/threonine kinase activity"/>
    <property type="evidence" value="ECO:0007669"/>
    <property type="project" value="UniProtKB-KW"/>
</dbReference>
<keyword evidence="3" id="KW-0808">Transferase</keyword>
<feature type="transmembrane region" description="Helical" evidence="11">
    <location>
        <begin position="420"/>
        <end position="446"/>
    </location>
</feature>
<evidence type="ECO:0000256" key="7">
    <source>
        <dbReference type="ARBA" id="ARBA00022840"/>
    </source>
</evidence>
<evidence type="ECO:0000256" key="6">
    <source>
        <dbReference type="ARBA" id="ARBA00022741"/>
    </source>
</evidence>
<dbReference type="PANTHER" id="PTHR34590:SF10">
    <property type="entry name" value="RECEPTOR-LIKE PROTEIN KINASE HERK 1"/>
    <property type="match status" value="1"/>
</dbReference>
<evidence type="ECO:0000256" key="1">
    <source>
        <dbReference type="ARBA" id="ARBA00004479"/>
    </source>
</evidence>
<dbReference type="AlphaFoldDB" id="A0A978VNX7"/>
<reference evidence="14" key="1">
    <citation type="journal article" date="2021" name="Front. Plant Sci.">
        <title>Chromosome-Scale Genome Assembly for Chinese Sour Jujube and Insights Into Its Genome Evolution and Domestication Signature.</title>
        <authorList>
            <person name="Shen L.-Y."/>
            <person name="Luo H."/>
            <person name="Wang X.-L."/>
            <person name="Wang X.-M."/>
            <person name="Qiu X.-J."/>
            <person name="Liu H."/>
            <person name="Zhou S.-S."/>
            <person name="Jia K.-H."/>
            <person name="Nie S."/>
            <person name="Bao Y.-T."/>
            <person name="Zhang R.-G."/>
            <person name="Yun Q.-Z."/>
            <person name="Chai Y.-H."/>
            <person name="Lu J.-Y."/>
            <person name="Li Y."/>
            <person name="Zhao S.-W."/>
            <person name="Mao J.-F."/>
            <person name="Jia S.-G."/>
            <person name="Mao Y.-M."/>
        </authorList>
    </citation>
    <scope>NUCLEOTIDE SEQUENCE</scope>
    <source>
        <strain evidence="14">AT0</strain>
        <tissue evidence="14">Leaf</tissue>
    </source>
</reference>
<dbReference type="GO" id="GO:0016020">
    <property type="term" value="C:membrane"/>
    <property type="evidence" value="ECO:0007669"/>
    <property type="project" value="UniProtKB-SubCell"/>
</dbReference>
<accession>A0A978VNX7</accession>
<dbReference type="InterPro" id="IPR024788">
    <property type="entry name" value="Malectin-like_Carb-bd_dom"/>
</dbReference>
<keyword evidence="9 11" id="KW-0472">Membrane</keyword>
<dbReference type="InterPro" id="IPR045272">
    <property type="entry name" value="ANXUR1/2-like"/>
</dbReference>
<keyword evidence="6" id="KW-0547">Nucleotide-binding</keyword>